<dbReference type="PROSITE" id="PS50222">
    <property type="entry name" value="EF_HAND_2"/>
    <property type="match status" value="1"/>
</dbReference>
<dbReference type="GO" id="GO:0035303">
    <property type="term" value="P:regulation of dephosphorylation"/>
    <property type="evidence" value="ECO:0007669"/>
    <property type="project" value="InterPro"/>
</dbReference>
<comment type="subcellular location">
    <subcellularLocation>
        <location evidence="1">Cytoplasm</location>
    </subcellularLocation>
</comment>
<evidence type="ECO:0000313" key="7">
    <source>
        <dbReference type="Proteomes" id="UP000054498"/>
    </source>
</evidence>
<evidence type="ECO:0000313" key="6">
    <source>
        <dbReference type="EMBL" id="KIY93993.1"/>
    </source>
</evidence>
<dbReference type="GO" id="GO:0005509">
    <property type="term" value="F:calcium ion binding"/>
    <property type="evidence" value="ECO:0007669"/>
    <property type="project" value="InterPro"/>
</dbReference>
<dbReference type="PANTHER" id="PTHR12085">
    <property type="entry name" value="SERINE/THREONINE-PROTEIN PHOSPHATASE 2A REGULATORY SUBUNIT B'' SUBUNIT GAMMA"/>
    <property type="match status" value="1"/>
</dbReference>
<dbReference type="GO" id="GO:0005819">
    <property type="term" value="C:spindle"/>
    <property type="evidence" value="ECO:0007669"/>
    <property type="project" value="TreeGrafter"/>
</dbReference>
<dbReference type="GO" id="GO:0000226">
    <property type="term" value="P:microtubule cytoskeleton organization"/>
    <property type="evidence" value="ECO:0007669"/>
    <property type="project" value="TreeGrafter"/>
</dbReference>
<keyword evidence="7" id="KW-1185">Reference proteome</keyword>
<feature type="compositionally biased region" description="Gly residues" evidence="4">
    <location>
        <begin position="109"/>
        <end position="123"/>
    </location>
</feature>
<feature type="domain" description="EF-hand" evidence="5">
    <location>
        <begin position="30"/>
        <end position="65"/>
    </location>
</feature>
<accession>A0A0D2KDT4</accession>
<dbReference type="AlphaFoldDB" id="A0A0D2KDT4"/>
<evidence type="ECO:0000256" key="4">
    <source>
        <dbReference type="SAM" id="MobiDB-lite"/>
    </source>
</evidence>
<dbReference type="InterPro" id="IPR018247">
    <property type="entry name" value="EF_Hand_1_Ca_BS"/>
</dbReference>
<gene>
    <name evidence="6" type="ORF">MNEG_13968</name>
</gene>
<keyword evidence="2" id="KW-0963">Cytoplasm</keyword>
<name>A0A0D2KDT4_9CHLO</name>
<dbReference type="Proteomes" id="UP000054498">
    <property type="component" value="Unassembled WGS sequence"/>
</dbReference>
<dbReference type="PANTHER" id="PTHR12085:SF3">
    <property type="entry name" value="SERINE_THREONINE-PROTEIN PHOSPHATASE 2A REGULATORY SUBUNIT B'' SUBUNIT GAMMA"/>
    <property type="match status" value="1"/>
</dbReference>
<dbReference type="STRING" id="145388.A0A0D2KDT4"/>
<keyword evidence="3" id="KW-0106">Calcium</keyword>
<dbReference type="InterPro" id="IPR039865">
    <property type="entry name" value="PPP2R3C"/>
</dbReference>
<dbReference type="PROSITE" id="PS00018">
    <property type="entry name" value="EF_HAND_1"/>
    <property type="match status" value="1"/>
</dbReference>
<dbReference type="GeneID" id="25731483"/>
<feature type="region of interest" description="Disordered" evidence="4">
    <location>
        <begin position="84"/>
        <end position="149"/>
    </location>
</feature>
<dbReference type="EMBL" id="KK104388">
    <property type="protein sequence ID" value="KIY93993.1"/>
    <property type="molecule type" value="Genomic_DNA"/>
</dbReference>
<organism evidence="6 7">
    <name type="scientific">Monoraphidium neglectum</name>
    <dbReference type="NCBI Taxonomy" id="145388"/>
    <lineage>
        <taxon>Eukaryota</taxon>
        <taxon>Viridiplantae</taxon>
        <taxon>Chlorophyta</taxon>
        <taxon>core chlorophytes</taxon>
        <taxon>Chlorophyceae</taxon>
        <taxon>CS clade</taxon>
        <taxon>Sphaeropleales</taxon>
        <taxon>Selenastraceae</taxon>
        <taxon>Monoraphidium</taxon>
    </lineage>
</organism>
<dbReference type="GO" id="GO:0005737">
    <property type="term" value="C:cytoplasm"/>
    <property type="evidence" value="ECO:0007669"/>
    <property type="project" value="UniProtKB-SubCell"/>
</dbReference>
<dbReference type="InterPro" id="IPR011992">
    <property type="entry name" value="EF-hand-dom_pair"/>
</dbReference>
<dbReference type="InterPro" id="IPR002048">
    <property type="entry name" value="EF_hand_dom"/>
</dbReference>
<dbReference type="SUPFAM" id="SSF47473">
    <property type="entry name" value="EF-hand"/>
    <property type="match status" value="1"/>
</dbReference>
<protein>
    <submittedName>
        <fullName evidence="6">Serine/threonine-protein phosphatase 2Aregulatory subunit B'' subunit gamma</fullName>
    </submittedName>
</protein>
<feature type="compositionally biased region" description="Low complexity" evidence="4">
    <location>
        <begin position="124"/>
        <end position="133"/>
    </location>
</feature>
<dbReference type="RefSeq" id="XP_013893013.1">
    <property type="nucleotide sequence ID" value="XM_014037559.1"/>
</dbReference>
<dbReference type="GO" id="GO:0030865">
    <property type="term" value="P:cortical cytoskeleton organization"/>
    <property type="evidence" value="ECO:0007669"/>
    <property type="project" value="TreeGrafter"/>
</dbReference>
<sequence>MELQELRALGLGPGAALDDRDLSSNWFSLQSTQRVYNTFSLWDADSSGSLSRAEFSRISQGTMSELFIARVFEEHVAAPRGDVLGAASGEESPGGLPRLGLRVRTRSGSGDGSGGGSGGGDGSPAGAVEGGAARARRRPAPPEGAGPRDEMDMMAFVDFVLAWDHRNHPAALPYFFSIFDLQHKGCLTHSDLYTFFREIHVMWVAMGEYADLAVHDVLDEIVDMAAPARQGAITLKDLRECKMAGTVFSILANVDQFYQENFMHTGEGDGGGEQGQQQAGGG</sequence>
<evidence type="ECO:0000256" key="1">
    <source>
        <dbReference type="ARBA" id="ARBA00004496"/>
    </source>
</evidence>
<proteinExistence type="predicted"/>
<evidence type="ECO:0000259" key="5">
    <source>
        <dbReference type="PROSITE" id="PS50222"/>
    </source>
</evidence>
<dbReference type="OrthoDB" id="10265007at2759"/>
<reference evidence="6 7" key="1">
    <citation type="journal article" date="2013" name="BMC Genomics">
        <title>Reconstruction of the lipid metabolism for the microalga Monoraphidium neglectum from its genome sequence reveals characteristics suitable for biofuel production.</title>
        <authorList>
            <person name="Bogen C."/>
            <person name="Al-Dilaimi A."/>
            <person name="Albersmeier A."/>
            <person name="Wichmann J."/>
            <person name="Grundmann M."/>
            <person name="Rupp O."/>
            <person name="Lauersen K.J."/>
            <person name="Blifernez-Klassen O."/>
            <person name="Kalinowski J."/>
            <person name="Goesmann A."/>
            <person name="Mussgnug J.H."/>
            <person name="Kruse O."/>
        </authorList>
    </citation>
    <scope>NUCLEOTIDE SEQUENCE [LARGE SCALE GENOMIC DNA]</scope>
    <source>
        <strain evidence="6 7">SAG 48.87</strain>
    </source>
</reference>
<dbReference type="Gene3D" id="1.10.238.10">
    <property type="entry name" value="EF-hand"/>
    <property type="match status" value="1"/>
</dbReference>
<dbReference type="KEGG" id="mng:MNEG_13968"/>
<evidence type="ECO:0000256" key="2">
    <source>
        <dbReference type="ARBA" id="ARBA00022490"/>
    </source>
</evidence>
<evidence type="ECO:0000256" key="3">
    <source>
        <dbReference type="ARBA" id="ARBA00022837"/>
    </source>
</evidence>